<dbReference type="EMBL" id="ASXJ01000208">
    <property type="protein sequence ID" value="ERM01009.1"/>
    <property type="molecule type" value="Genomic_DNA"/>
</dbReference>
<sequence length="88" mass="9699">MALPIVRTRTNATPKRPRHQQEHYSNNNHENGSHRHHRNEAPPVLSTLGSTSAARAGSVLTLPPDAWPPLEAISRCFSALDAKLQFAV</sequence>
<evidence type="ECO:0000256" key="1">
    <source>
        <dbReference type="SAM" id="MobiDB-lite"/>
    </source>
</evidence>
<name>U4V8K9_9HYPH</name>
<dbReference type="AlphaFoldDB" id="U4V8K9"/>
<proteinExistence type="predicted"/>
<organism evidence="2 3">
    <name type="scientific">Brucella intermedia 229E</name>
    <dbReference type="NCBI Taxonomy" id="1337887"/>
    <lineage>
        <taxon>Bacteria</taxon>
        <taxon>Pseudomonadati</taxon>
        <taxon>Pseudomonadota</taxon>
        <taxon>Alphaproteobacteria</taxon>
        <taxon>Hyphomicrobiales</taxon>
        <taxon>Brucellaceae</taxon>
        <taxon>Brucella/Ochrobactrum group</taxon>
        <taxon>Brucella</taxon>
    </lineage>
</organism>
<dbReference type="Proteomes" id="UP000016842">
    <property type="component" value="Unassembled WGS sequence"/>
</dbReference>
<protein>
    <submittedName>
        <fullName evidence="2">Uncharacterized protein</fullName>
    </submittedName>
</protein>
<evidence type="ECO:0000313" key="2">
    <source>
        <dbReference type="EMBL" id="ERM01009.1"/>
    </source>
</evidence>
<accession>U4V8K9</accession>
<feature type="region of interest" description="Disordered" evidence="1">
    <location>
        <begin position="1"/>
        <end position="48"/>
    </location>
</feature>
<gene>
    <name evidence="2" type="ORF">Q644_03515</name>
</gene>
<comment type="caution">
    <text evidence="2">The sequence shown here is derived from an EMBL/GenBank/DDBJ whole genome shotgun (WGS) entry which is preliminary data.</text>
</comment>
<evidence type="ECO:0000313" key="3">
    <source>
        <dbReference type="Proteomes" id="UP000016842"/>
    </source>
</evidence>
<reference evidence="2 3" key="1">
    <citation type="journal article" date="2014" name="FEMS Microbiol. Lett.">
        <title>Genome sequencing analysis reveals virulence-related gene content of Ochrobactrum intermedium strain 229E, a urease-positive strain isolated from the human gastric niche.</title>
        <authorList>
            <person name="Kulkarni G.J."/>
            <person name="Shetty S."/>
            <person name="Dharne M.S."/>
            <person name="Shouche Y.S."/>
        </authorList>
    </citation>
    <scope>NUCLEOTIDE SEQUENCE [LARGE SCALE GENOMIC DNA]</scope>
    <source>
        <strain evidence="2 3">229E</strain>
    </source>
</reference>